<keyword evidence="5 9" id="KW-0812">Transmembrane</keyword>
<evidence type="ECO:0000256" key="3">
    <source>
        <dbReference type="ARBA" id="ARBA00022449"/>
    </source>
</evidence>
<evidence type="ECO:0000313" key="12">
    <source>
        <dbReference type="EMBL" id="SMG08692.1"/>
    </source>
</evidence>
<dbReference type="PANTHER" id="PTHR32507">
    <property type="entry name" value="NA(+)/H(+) ANTIPORTER 1"/>
    <property type="match status" value="1"/>
</dbReference>
<keyword evidence="3" id="KW-0050">Antiport</keyword>
<evidence type="ECO:0000256" key="5">
    <source>
        <dbReference type="ARBA" id="ARBA00022692"/>
    </source>
</evidence>
<keyword evidence="6 9" id="KW-1133">Transmembrane helix</keyword>
<keyword evidence="8 9" id="KW-0472">Membrane</keyword>
<keyword evidence="4" id="KW-1003">Cell membrane</keyword>
<dbReference type="InterPro" id="IPR038770">
    <property type="entry name" value="Na+/solute_symporter_sf"/>
</dbReference>
<keyword evidence="7" id="KW-0406">Ion transport</keyword>
<dbReference type="GO" id="GO:0015297">
    <property type="term" value="F:antiporter activity"/>
    <property type="evidence" value="ECO:0007669"/>
    <property type="project" value="UniProtKB-KW"/>
</dbReference>
<feature type="transmembrane region" description="Helical" evidence="9">
    <location>
        <begin position="194"/>
        <end position="217"/>
    </location>
</feature>
<feature type="transmembrane region" description="Helical" evidence="9">
    <location>
        <begin position="154"/>
        <end position="174"/>
    </location>
</feature>
<dbReference type="EMBL" id="FXAW01000001">
    <property type="protein sequence ID" value="SMG08692.1"/>
    <property type="molecule type" value="Genomic_DNA"/>
</dbReference>
<dbReference type="PANTHER" id="PTHR32507:SF0">
    <property type="entry name" value="NA(+)_H(+) ANTIPORTER 2-RELATED"/>
    <property type="match status" value="1"/>
</dbReference>
<dbReference type="Proteomes" id="UP000193804">
    <property type="component" value="Unassembled WGS sequence"/>
</dbReference>
<dbReference type="InterPro" id="IPR036291">
    <property type="entry name" value="NAD(P)-bd_dom_sf"/>
</dbReference>
<reference evidence="13" key="1">
    <citation type="submission" date="2017-04" db="EMBL/GenBank/DDBJ databases">
        <authorList>
            <person name="Varghese N."/>
            <person name="Submissions S."/>
        </authorList>
    </citation>
    <scope>NUCLEOTIDE SEQUENCE [LARGE SCALE GENOMIC DNA]</scope>
    <source>
        <strain evidence="13">DSM 4125</strain>
    </source>
</reference>
<dbReference type="InterPro" id="IPR006153">
    <property type="entry name" value="Cation/H_exchanger_TM"/>
</dbReference>
<evidence type="ECO:0000256" key="6">
    <source>
        <dbReference type="ARBA" id="ARBA00022989"/>
    </source>
</evidence>
<evidence type="ECO:0000259" key="11">
    <source>
        <dbReference type="Pfam" id="PF02254"/>
    </source>
</evidence>
<dbReference type="Gene3D" id="1.20.1530.20">
    <property type="match status" value="1"/>
</dbReference>
<dbReference type="SUPFAM" id="SSF51735">
    <property type="entry name" value="NAD(P)-binding Rossmann-fold domains"/>
    <property type="match status" value="1"/>
</dbReference>
<gene>
    <name evidence="12" type="ORF">SAMN05661096_00153</name>
</gene>
<comment type="subcellular location">
    <subcellularLocation>
        <location evidence="1">Cell membrane</location>
        <topology evidence="1">Multi-pass membrane protein</topology>
    </subcellularLocation>
</comment>
<dbReference type="GO" id="GO:0005886">
    <property type="term" value="C:plasma membrane"/>
    <property type="evidence" value="ECO:0007669"/>
    <property type="project" value="UniProtKB-SubCell"/>
</dbReference>
<dbReference type="RefSeq" id="WP_085515176.1">
    <property type="nucleotide sequence ID" value="NZ_FXAW01000001.1"/>
</dbReference>
<feature type="domain" description="RCK N-terminal" evidence="11">
    <location>
        <begin position="414"/>
        <end position="499"/>
    </location>
</feature>
<feature type="transmembrane region" description="Helical" evidence="9">
    <location>
        <begin position="25"/>
        <end position="44"/>
    </location>
</feature>
<feature type="transmembrane region" description="Helical" evidence="9">
    <location>
        <begin position="277"/>
        <end position="294"/>
    </location>
</feature>
<feature type="transmembrane region" description="Helical" evidence="9">
    <location>
        <begin position="224"/>
        <end position="241"/>
    </location>
</feature>
<dbReference type="GO" id="GO:0006813">
    <property type="term" value="P:potassium ion transport"/>
    <property type="evidence" value="ECO:0007669"/>
    <property type="project" value="InterPro"/>
</dbReference>
<dbReference type="Pfam" id="PF00999">
    <property type="entry name" value="Na_H_Exchanger"/>
    <property type="match status" value="1"/>
</dbReference>
<evidence type="ECO:0000256" key="2">
    <source>
        <dbReference type="ARBA" id="ARBA00022448"/>
    </source>
</evidence>
<feature type="transmembrane region" description="Helical" evidence="9">
    <location>
        <begin position="247"/>
        <end position="265"/>
    </location>
</feature>
<proteinExistence type="predicted"/>
<feature type="domain" description="Cation/H+ exchanger transmembrane" evidence="10">
    <location>
        <begin position="12"/>
        <end position="399"/>
    </location>
</feature>
<dbReference type="Gene3D" id="3.40.50.720">
    <property type="entry name" value="NAD(P)-binding Rossmann-like Domain"/>
    <property type="match status" value="1"/>
</dbReference>
<evidence type="ECO:0000256" key="9">
    <source>
        <dbReference type="SAM" id="Phobius"/>
    </source>
</evidence>
<dbReference type="Pfam" id="PF02254">
    <property type="entry name" value="TrkA_N"/>
    <property type="match status" value="1"/>
</dbReference>
<keyword evidence="2" id="KW-0813">Transport</keyword>
<accession>A0A1X7I3C7</accession>
<evidence type="ECO:0000256" key="1">
    <source>
        <dbReference type="ARBA" id="ARBA00004651"/>
    </source>
</evidence>
<dbReference type="GO" id="GO:1902600">
    <property type="term" value="P:proton transmembrane transport"/>
    <property type="evidence" value="ECO:0007669"/>
    <property type="project" value="InterPro"/>
</dbReference>
<evidence type="ECO:0000259" key="10">
    <source>
        <dbReference type="Pfam" id="PF00999"/>
    </source>
</evidence>
<evidence type="ECO:0000256" key="4">
    <source>
        <dbReference type="ARBA" id="ARBA00022475"/>
    </source>
</evidence>
<dbReference type="InterPro" id="IPR003148">
    <property type="entry name" value="RCK_N"/>
</dbReference>
<name>A0A1X7I3C7_9BACT</name>
<feature type="transmembrane region" description="Helical" evidence="9">
    <location>
        <begin position="96"/>
        <end position="116"/>
    </location>
</feature>
<protein>
    <submittedName>
        <fullName evidence="12">NhaP-type Na+/H+ or K+/H+ antiporter</fullName>
    </submittedName>
</protein>
<dbReference type="OrthoDB" id="570124at2"/>
<feature type="transmembrane region" description="Helical" evidence="9">
    <location>
        <begin position="56"/>
        <end position="75"/>
    </location>
</feature>
<evidence type="ECO:0000313" key="13">
    <source>
        <dbReference type="Proteomes" id="UP000193804"/>
    </source>
</evidence>
<sequence length="611" mass="67420">MIELASILVLGVFAQWLAWKIKQPAILPLILFGLLVGPISTFFTPDGNKLINGDNIFSGDLLFSFVSLSVGVILFEGGLTLNLKEVRTVASTVRNLLVVGVIITFIGGTIAAVAILDLSLSMALLFGGLIIVSGPTVVLPILRNVRPNAKINTILKWEGILIDPLGALIAVLVYEFIKSSSNGEYYTVEALKDFFTTISVGFFIGGFGAVLIWYIISKNKIPDYLRNVITLGTVILVFSVSDLLQKEAGLLATTIMGIVLANMKLDDFKKILSFKEDISLILVTLLFILLSSRIDIAQIEQLGTRSLVLFAVVIFILRPLGVWLSSIGSTLRWQEKLFIAWIGPRGIVAAAVASLFSLDLLSSDSTSAAIKSEAELLLPLVFLVIVGTVVIQGTSAKYVGKWLGVLRKEPQGVLFVGANEIAKKLALFLKKEGFYVLLADTAKHNVNEARKLNLPVYEGNILSEEIFEEIDLSQIGKMMAVTSNSGINSLALSWFDNELGMENTYRIVSKEEADNENLPLPKNVLFKSRLDYLSLNHLLRQNSEISEVKFYGESEYEEFLEEKGKTIIPLFIITSEKKLHIISGYPEEVNKDDRLIFLKNRNYNMSSNKND</sequence>
<evidence type="ECO:0000256" key="7">
    <source>
        <dbReference type="ARBA" id="ARBA00023065"/>
    </source>
</evidence>
<dbReference type="AlphaFoldDB" id="A0A1X7I3C7"/>
<feature type="transmembrane region" description="Helical" evidence="9">
    <location>
        <begin position="306"/>
        <end position="325"/>
    </location>
</feature>
<feature type="transmembrane region" description="Helical" evidence="9">
    <location>
        <begin position="122"/>
        <end position="142"/>
    </location>
</feature>
<organism evidence="12 13">
    <name type="scientific">Marivirga sericea</name>
    <dbReference type="NCBI Taxonomy" id="1028"/>
    <lineage>
        <taxon>Bacteria</taxon>
        <taxon>Pseudomonadati</taxon>
        <taxon>Bacteroidota</taxon>
        <taxon>Cytophagia</taxon>
        <taxon>Cytophagales</taxon>
        <taxon>Marivirgaceae</taxon>
        <taxon>Marivirga</taxon>
    </lineage>
</organism>
<evidence type="ECO:0000256" key="8">
    <source>
        <dbReference type="ARBA" id="ARBA00023136"/>
    </source>
</evidence>
<keyword evidence="13" id="KW-1185">Reference proteome</keyword>
<dbReference type="STRING" id="1028.SAMN05661096_00153"/>
<feature type="transmembrane region" description="Helical" evidence="9">
    <location>
        <begin position="337"/>
        <end position="356"/>
    </location>
</feature>
<feature type="transmembrane region" description="Helical" evidence="9">
    <location>
        <begin position="376"/>
        <end position="399"/>
    </location>
</feature>